<keyword evidence="2" id="KW-1185">Reference proteome</keyword>
<gene>
    <name evidence="1" type="ORF">DCAF_LOCUS26950</name>
</gene>
<dbReference type="Proteomes" id="UP001314170">
    <property type="component" value="Unassembled WGS sequence"/>
</dbReference>
<accession>A0AAV1ST18</accession>
<sequence>MVVQATGKQIDDEDSDTLIANHDLYTLKSKGILSSGVWKLNFILSSKSHKQDDEDSDALIANHGLHILERIKEKNRRGEQGERLGIRIQSSTSQLFVLGKAHKHGRPFLPSFKA</sequence>
<proteinExistence type="predicted"/>
<comment type="caution">
    <text evidence="1">The sequence shown here is derived from an EMBL/GenBank/DDBJ whole genome shotgun (WGS) entry which is preliminary data.</text>
</comment>
<dbReference type="EMBL" id="CAWUPB010001197">
    <property type="protein sequence ID" value="CAK7356676.1"/>
    <property type="molecule type" value="Genomic_DNA"/>
</dbReference>
<organism evidence="1 2">
    <name type="scientific">Dovyalis caffra</name>
    <dbReference type="NCBI Taxonomy" id="77055"/>
    <lineage>
        <taxon>Eukaryota</taxon>
        <taxon>Viridiplantae</taxon>
        <taxon>Streptophyta</taxon>
        <taxon>Embryophyta</taxon>
        <taxon>Tracheophyta</taxon>
        <taxon>Spermatophyta</taxon>
        <taxon>Magnoliopsida</taxon>
        <taxon>eudicotyledons</taxon>
        <taxon>Gunneridae</taxon>
        <taxon>Pentapetalae</taxon>
        <taxon>rosids</taxon>
        <taxon>fabids</taxon>
        <taxon>Malpighiales</taxon>
        <taxon>Salicaceae</taxon>
        <taxon>Flacourtieae</taxon>
        <taxon>Dovyalis</taxon>
    </lineage>
</organism>
<reference evidence="1 2" key="1">
    <citation type="submission" date="2024-01" db="EMBL/GenBank/DDBJ databases">
        <authorList>
            <person name="Waweru B."/>
        </authorList>
    </citation>
    <scope>NUCLEOTIDE SEQUENCE [LARGE SCALE GENOMIC DNA]</scope>
</reference>
<evidence type="ECO:0000313" key="2">
    <source>
        <dbReference type="Proteomes" id="UP001314170"/>
    </source>
</evidence>
<name>A0AAV1ST18_9ROSI</name>
<protein>
    <submittedName>
        <fullName evidence="1">Uncharacterized protein</fullName>
    </submittedName>
</protein>
<evidence type="ECO:0000313" key="1">
    <source>
        <dbReference type="EMBL" id="CAK7356676.1"/>
    </source>
</evidence>
<dbReference type="AlphaFoldDB" id="A0AAV1ST18"/>